<evidence type="ECO:0000313" key="3">
    <source>
        <dbReference type="Proteomes" id="UP000501408"/>
    </source>
</evidence>
<geneLocation type="plasmid" evidence="2 3">
    <name>pM138.2</name>
</geneLocation>
<dbReference type="Proteomes" id="UP000501408">
    <property type="component" value="Plasmid pM138.2"/>
</dbReference>
<sequence length="144" mass="15993">MRPRHSSTSANDGHQHKDWFLLSLVNIANQGISMAITVHVSGFIITGTLISGTRYFSLMGKYFSKGTQDEAVAKGLEETYRVYGEIYHQADANAHMDPSFLHLEHARFYGPDNQQIPCGDETFLWRGRLSDISGFSLGALGSKP</sequence>
<accession>A0ABX6KC05</accession>
<keyword evidence="1" id="KW-1133">Transmembrane helix</keyword>
<name>A0ABX6KC05_SALCS</name>
<feature type="transmembrane region" description="Helical" evidence="1">
    <location>
        <begin position="32"/>
        <end position="56"/>
    </location>
</feature>
<organism evidence="2 3">
    <name type="scientific">Salinivibrio costicola</name>
    <name type="common">Vibrio costicola</name>
    <dbReference type="NCBI Taxonomy" id="51367"/>
    <lineage>
        <taxon>Bacteria</taxon>
        <taxon>Pseudomonadati</taxon>
        <taxon>Pseudomonadota</taxon>
        <taxon>Gammaproteobacteria</taxon>
        <taxon>Vibrionales</taxon>
        <taxon>Vibrionaceae</taxon>
        <taxon>Salinivibrio</taxon>
    </lineage>
</organism>
<keyword evidence="1" id="KW-0812">Transmembrane</keyword>
<evidence type="ECO:0000256" key="1">
    <source>
        <dbReference type="SAM" id="Phobius"/>
    </source>
</evidence>
<dbReference type="RefSeq" id="WP_167315493.1">
    <property type="nucleotide sequence ID" value="NZ_CP050269.1"/>
</dbReference>
<keyword evidence="3" id="KW-1185">Reference proteome</keyword>
<evidence type="ECO:0000313" key="2">
    <source>
        <dbReference type="EMBL" id="QIR08060.1"/>
    </source>
</evidence>
<keyword evidence="1" id="KW-0472">Membrane</keyword>
<dbReference type="InterPro" id="IPR049644">
    <property type="entry name" value="GvpU-like"/>
</dbReference>
<protein>
    <submittedName>
        <fullName evidence="2">Uncharacterized protein</fullName>
    </submittedName>
</protein>
<proteinExistence type="predicted"/>
<reference evidence="2 3" key="1">
    <citation type="submission" date="2020-03" db="EMBL/GenBank/DDBJ databases">
        <title>Genome mining reveals the biosynthetic pathways of PHA and ectoines of the halophilic strain Salinivibrio costicola M318 isolated from fermented shrimp paste.</title>
        <authorList>
            <person name="Doan T.V."/>
            <person name="Tran L.T."/>
            <person name="Trieu T.A."/>
            <person name="Nguyen Q.V."/>
            <person name="Quach T.N."/>
            <person name="Phi T.Q."/>
            <person name="Kumar S."/>
        </authorList>
    </citation>
    <scope>NUCLEOTIDE SEQUENCE [LARGE SCALE GENOMIC DNA]</scope>
    <source>
        <strain evidence="2 3">M318</strain>
        <plasmid evidence="2 3">pM138.2</plasmid>
    </source>
</reference>
<gene>
    <name evidence="2" type="ORF">HBA18_16685</name>
</gene>
<keyword evidence="2" id="KW-0614">Plasmid</keyword>
<dbReference type="NCBIfam" id="NF041667">
    <property type="entry name" value="GvpU"/>
    <property type="match status" value="1"/>
</dbReference>
<dbReference type="EMBL" id="CP050269">
    <property type="protein sequence ID" value="QIR08060.1"/>
    <property type="molecule type" value="Genomic_DNA"/>
</dbReference>